<feature type="compositionally biased region" description="Low complexity" evidence="1">
    <location>
        <begin position="91"/>
        <end position="104"/>
    </location>
</feature>
<feature type="compositionally biased region" description="Low complexity" evidence="1">
    <location>
        <begin position="486"/>
        <end position="503"/>
    </location>
</feature>
<protein>
    <submittedName>
        <fullName evidence="2">Uncharacterized protein</fullName>
    </submittedName>
</protein>
<evidence type="ECO:0000256" key="1">
    <source>
        <dbReference type="SAM" id="MobiDB-lite"/>
    </source>
</evidence>
<accession>A0A9J6DCH3</accession>
<feature type="region of interest" description="Disordered" evidence="1">
    <location>
        <begin position="192"/>
        <end position="218"/>
    </location>
</feature>
<feature type="compositionally biased region" description="Polar residues" evidence="1">
    <location>
        <begin position="506"/>
        <end position="516"/>
    </location>
</feature>
<feature type="region of interest" description="Disordered" evidence="1">
    <location>
        <begin position="389"/>
        <end position="447"/>
    </location>
</feature>
<gene>
    <name evidence="2" type="ORF">HPB51_021803</name>
</gene>
<organism evidence="2 3">
    <name type="scientific">Rhipicephalus microplus</name>
    <name type="common">Cattle tick</name>
    <name type="synonym">Boophilus microplus</name>
    <dbReference type="NCBI Taxonomy" id="6941"/>
    <lineage>
        <taxon>Eukaryota</taxon>
        <taxon>Metazoa</taxon>
        <taxon>Ecdysozoa</taxon>
        <taxon>Arthropoda</taxon>
        <taxon>Chelicerata</taxon>
        <taxon>Arachnida</taxon>
        <taxon>Acari</taxon>
        <taxon>Parasitiformes</taxon>
        <taxon>Ixodida</taxon>
        <taxon>Ixodoidea</taxon>
        <taxon>Ixodidae</taxon>
        <taxon>Rhipicephalinae</taxon>
        <taxon>Rhipicephalus</taxon>
        <taxon>Boophilus</taxon>
    </lineage>
</organism>
<dbReference type="VEuPathDB" id="VectorBase:LOC119175601"/>
<dbReference type="AlphaFoldDB" id="A0A9J6DCH3"/>
<comment type="caution">
    <text evidence="2">The sequence shown here is derived from an EMBL/GenBank/DDBJ whole genome shotgun (WGS) entry which is preliminary data.</text>
</comment>
<feature type="region of interest" description="Disordered" evidence="1">
    <location>
        <begin position="150"/>
        <end position="169"/>
    </location>
</feature>
<evidence type="ECO:0000313" key="3">
    <source>
        <dbReference type="Proteomes" id="UP000821866"/>
    </source>
</evidence>
<sequence>MLADGRWLQYCFLWLTFTGTHNTQRIERSRDSVSQSKVRTQCEASSVQREPPLLVPVSEDPACRKVCDGVVAPSDDPISDGRRCPDENPDSNASSAEKQQASSEDVGIIRWSRGTLQRRSKLKNFIVPVKIEKPWDSGYLASYHRGSLQATTGTTCQGTSKGAKTTSSSNKITVKTKQEACSAVLTCTRIPKAPGEKTPKKARGQGRQRAAKDGAAGCEKKTAVDSAVEQFEPAAVKKLKAIESALKAPNPPRKPHAAAATKSKPRGRKKKQEMVPAVGTEVRRRSAGAEATPRFNKTAVRQVKNGETPAPFRKVPTQVQSTYELHRRSLKNGRNLEVAVTGSVAEAAAVQVAGKRSFQATLPSTAVPDLEGSADEGVVNTEASASATLQYASPQSPVESSYARTCNEATSPTQSQRSAATSTQSECIEDSHGTQHDSIVPVEASSPGPVAAGEIIAREPSDKVATIEEATSAALDVIKSTSETHSLSSPGASAPLESASPESIPVESSDTRTSNEAALPTKFQRSATASTKSGCIKVSQGTQCNYCVAVEGIEPGRRHCGRVHGV</sequence>
<proteinExistence type="predicted"/>
<feature type="compositionally biased region" description="Polar residues" evidence="1">
    <location>
        <begin position="389"/>
        <end position="408"/>
    </location>
</feature>
<feature type="region of interest" description="Disordered" evidence="1">
    <location>
        <begin position="74"/>
        <end position="106"/>
    </location>
</feature>
<keyword evidence="3" id="KW-1185">Reference proteome</keyword>
<evidence type="ECO:0000313" key="2">
    <source>
        <dbReference type="EMBL" id="KAH8019768.1"/>
    </source>
</evidence>
<feature type="region of interest" description="Disordered" evidence="1">
    <location>
        <begin position="245"/>
        <end position="291"/>
    </location>
</feature>
<dbReference type="Proteomes" id="UP000821866">
    <property type="component" value="Chromosome 8"/>
</dbReference>
<reference evidence="2" key="1">
    <citation type="journal article" date="2020" name="Cell">
        <title>Large-Scale Comparative Analyses of Tick Genomes Elucidate Their Genetic Diversity and Vector Capacities.</title>
        <authorList>
            <consortium name="Tick Genome and Microbiome Consortium (TIGMIC)"/>
            <person name="Jia N."/>
            <person name="Wang J."/>
            <person name="Shi W."/>
            <person name="Du L."/>
            <person name="Sun Y."/>
            <person name="Zhan W."/>
            <person name="Jiang J.F."/>
            <person name="Wang Q."/>
            <person name="Zhang B."/>
            <person name="Ji P."/>
            <person name="Bell-Sakyi L."/>
            <person name="Cui X.M."/>
            <person name="Yuan T.T."/>
            <person name="Jiang B.G."/>
            <person name="Yang W.F."/>
            <person name="Lam T.T."/>
            <person name="Chang Q.C."/>
            <person name="Ding S.J."/>
            <person name="Wang X.J."/>
            <person name="Zhu J.G."/>
            <person name="Ruan X.D."/>
            <person name="Zhao L."/>
            <person name="Wei J.T."/>
            <person name="Ye R.Z."/>
            <person name="Que T.C."/>
            <person name="Du C.H."/>
            <person name="Zhou Y.H."/>
            <person name="Cheng J.X."/>
            <person name="Dai P.F."/>
            <person name="Guo W.B."/>
            <person name="Han X.H."/>
            <person name="Huang E.J."/>
            <person name="Li L.F."/>
            <person name="Wei W."/>
            <person name="Gao Y.C."/>
            <person name="Liu J.Z."/>
            <person name="Shao H.Z."/>
            <person name="Wang X."/>
            <person name="Wang C.C."/>
            <person name="Yang T.C."/>
            <person name="Huo Q.B."/>
            <person name="Li W."/>
            <person name="Chen H.Y."/>
            <person name="Chen S.E."/>
            <person name="Zhou L.G."/>
            <person name="Ni X.B."/>
            <person name="Tian J.H."/>
            <person name="Sheng Y."/>
            <person name="Liu T."/>
            <person name="Pan Y.S."/>
            <person name="Xia L.Y."/>
            <person name="Li J."/>
            <person name="Zhao F."/>
            <person name="Cao W.C."/>
        </authorList>
    </citation>
    <scope>NUCLEOTIDE SEQUENCE</scope>
    <source>
        <strain evidence="2">Rmic-2018</strain>
    </source>
</reference>
<reference evidence="2" key="2">
    <citation type="submission" date="2021-09" db="EMBL/GenBank/DDBJ databases">
        <authorList>
            <person name="Jia N."/>
            <person name="Wang J."/>
            <person name="Shi W."/>
            <person name="Du L."/>
            <person name="Sun Y."/>
            <person name="Zhan W."/>
            <person name="Jiang J."/>
            <person name="Wang Q."/>
            <person name="Zhang B."/>
            <person name="Ji P."/>
            <person name="Sakyi L.B."/>
            <person name="Cui X."/>
            <person name="Yuan T."/>
            <person name="Jiang B."/>
            <person name="Yang W."/>
            <person name="Lam T.T.-Y."/>
            <person name="Chang Q."/>
            <person name="Ding S."/>
            <person name="Wang X."/>
            <person name="Zhu J."/>
            <person name="Ruan X."/>
            <person name="Zhao L."/>
            <person name="Wei J."/>
            <person name="Que T."/>
            <person name="Du C."/>
            <person name="Cheng J."/>
            <person name="Dai P."/>
            <person name="Han X."/>
            <person name="Huang E."/>
            <person name="Gao Y."/>
            <person name="Liu J."/>
            <person name="Shao H."/>
            <person name="Ye R."/>
            <person name="Li L."/>
            <person name="Wei W."/>
            <person name="Wang X."/>
            <person name="Wang C."/>
            <person name="Huo Q."/>
            <person name="Li W."/>
            <person name="Guo W."/>
            <person name="Chen H."/>
            <person name="Chen S."/>
            <person name="Zhou L."/>
            <person name="Zhou L."/>
            <person name="Ni X."/>
            <person name="Tian J."/>
            <person name="Zhou Y."/>
            <person name="Sheng Y."/>
            <person name="Liu T."/>
            <person name="Pan Y."/>
            <person name="Xia L."/>
            <person name="Li J."/>
            <person name="Zhao F."/>
            <person name="Cao W."/>
        </authorList>
    </citation>
    <scope>NUCLEOTIDE SEQUENCE</scope>
    <source>
        <strain evidence="2">Rmic-2018</strain>
        <tissue evidence="2">Larvae</tissue>
    </source>
</reference>
<feature type="compositionally biased region" description="Low complexity" evidence="1">
    <location>
        <begin position="409"/>
        <end position="425"/>
    </location>
</feature>
<feature type="region of interest" description="Disordered" evidence="1">
    <location>
        <begin position="481"/>
        <end position="516"/>
    </location>
</feature>
<name>A0A9J6DCH3_RHIMP</name>
<dbReference type="EMBL" id="JABSTU010000010">
    <property type="protein sequence ID" value="KAH8019768.1"/>
    <property type="molecule type" value="Genomic_DNA"/>
</dbReference>
<feature type="compositionally biased region" description="Low complexity" evidence="1">
    <location>
        <begin position="158"/>
        <end position="169"/>
    </location>
</feature>